<dbReference type="EMBL" id="JBBNAF010000009">
    <property type="protein sequence ID" value="KAK9114415.1"/>
    <property type="molecule type" value="Genomic_DNA"/>
</dbReference>
<evidence type="ECO:0000313" key="1">
    <source>
        <dbReference type="EMBL" id="KAK9114415.1"/>
    </source>
</evidence>
<keyword evidence="2" id="KW-1185">Reference proteome</keyword>
<protein>
    <submittedName>
        <fullName evidence="1">Uncharacterized protein</fullName>
    </submittedName>
</protein>
<dbReference type="AlphaFoldDB" id="A0AAP0NQV1"/>
<sequence>METPLAQCDARFSYLFRFVGELKMTEKEKMRKYMYGLQEEPITTILATKSNTLQEVHDKARAYVTRQTFQHKSRR</sequence>
<proteinExistence type="predicted"/>
<evidence type="ECO:0000313" key="2">
    <source>
        <dbReference type="Proteomes" id="UP001420932"/>
    </source>
</evidence>
<reference evidence="1 2" key="1">
    <citation type="submission" date="2024-01" db="EMBL/GenBank/DDBJ databases">
        <title>Genome assemblies of Stephania.</title>
        <authorList>
            <person name="Yang L."/>
        </authorList>
    </citation>
    <scope>NUCLEOTIDE SEQUENCE [LARGE SCALE GENOMIC DNA]</scope>
    <source>
        <strain evidence="1">YNDBR</strain>
        <tissue evidence="1">Leaf</tissue>
    </source>
</reference>
<name>A0AAP0NQV1_9MAGN</name>
<dbReference type="Proteomes" id="UP001420932">
    <property type="component" value="Unassembled WGS sequence"/>
</dbReference>
<organism evidence="1 2">
    <name type="scientific">Stephania yunnanensis</name>
    <dbReference type="NCBI Taxonomy" id="152371"/>
    <lineage>
        <taxon>Eukaryota</taxon>
        <taxon>Viridiplantae</taxon>
        <taxon>Streptophyta</taxon>
        <taxon>Embryophyta</taxon>
        <taxon>Tracheophyta</taxon>
        <taxon>Spermatophyta</taxon>
        <taxon>Magnoliopsida</taxon>
        <taxon>Ranunculales</taxon>
        <taxon>Menispermaceae</taxon>
        <taxon>Menispermoideae</taxon>
        <taxon>Cissampelideae</taxon>
        <taxon>Stephania</taxon>
    </lineage>
</organism>
<gene>
    <name evidence="1" type="ORF">Syun_021212</name>
</gene>
<comment type="caution">
    <text evidence="1">The sequence shown here is derived from an EMBL/GenBank/DDBJ whole genome shotgun (WGS) entry which is preliminary data.</text>
</comment>
<accession>A0AAP0NQV1</accession>